<reference evidence="1 2" key="1">
    <citation type="submission" date="2017-06" db="EMBL/GenBank/DDBJ databases">
        <title>Genome sequencing of cyanobaciteial culture collection at National Institute for Environmental Studies (NIES).</title>
        <authorList>
            <person name="Hirose Y."/>
            <person name="Shimura Y."/>
            <person name="Fujisawa T."/>
            <person name="Nakamura Y."/>
            <person name="Kawachi M."/>
        </authorList>
    </citation>
    <scope>NUCLEOTIDE SEQUENCE [LARGE SCALE GENOMIC DNA]</scope>
    <source>
        <strain evidence="1 2">NIES-2135</strain>
    </source>
</reference>
<dbReference type="InterPro" id="IPR008886">
    <property type="entry name" value="UPF0227/Esterase_YqiA"/>
</dbReference>
<dbReference type="Gene3D" id="3.40.50.1820">
    <property type="entry name" value="alpha/beta hydrolase"/>
    <property type="match status" value="1"/>
</dbReference>
<dbReference type="EMBL" id="AP018203">
    <property type="protein sequence ID" value="BAY54907.1"/>
    <property type="molecule type" value="Genomic_DNA"/>
</dbReference>
<proteinExistence type="predicted"/>
<dbReference type="InterPro" id="IPR029058">
    <property type="entry name" value="AB_hydrolase_fold"/>
</dbReference>
<dbReference type="Pfam" id="PF05728">
    <property type="entry name" value="UPF0227"/>
    <property type="match status" value="1"/>
</dbReference>
<protein>
    <recommendedName>
        <fullName evidence="3">Esterase</fullName>
    </recommendedName>
</protein>
<accession>A0A1Z4JEK5</accession>
<evidence type="ECO:0000313" key="1">
    <source>
        <dbReference type="EMBL" id="BAY54907.1"/>
    </source>
</evidence>
<name>A0A1Z4JEK5_LEPBY</name>
<organism evidence="1 2">
    <name type="scientific">Leptolyngbya boryana NIES-2135</name>
    <dbReference type="NCBI Taxonomy" id="1973484"/>
    <lineage>
        <taxon>Bacteria</taxon>
        <taxon>Bacillati</taxon>
        <taxon>Cyanobacteriota</taxon>
        <taxon>Cyanophyceae</taxon>
        <taxon>Leptolyngbyales</taxon>
        <taxon>Leptolyngbyaceae</taxon>
        <taxon>Leptolyngbya group</taxon>
        <taxon>Leptolyngbya</taxon>
    </lineage>
</organism>
<keyword evidence="2" id="KW-1185">Reference proteome</keyword>
<evidence type="ECO:0008006" key="3">
    <source>
        <dbReference type="Google" id="ProtNLM"/>
    </source>
</evidence>
<dbReference type="Proteomes" id="UP000217895">
    <property type="component" value="Chromosome"/>
</dbReference>
<sequence length="220" mass="25483">MKYFYLHGFASSPRSIKAERLRDRFQSLRLSLEIPDLNQGDFQNLTLTRQIRQVRALIDEPVTLIGSSFGGLTAAWIAEGCDFVDRIILLAPAFNYLEHWLPRFDPKELEKWRSGNPLSIYHYGDQRSRFLNYGIVEDLEQYDEAQLQKPIPTLIVHGIRDEIIPIAQSRTFAETRSWVKFIELESDHGLTDQEPEIWQAMLEFCASPNFPKPITDGDIL</sequence>
<gene>
    <name evidence="1" type="ORF">NIES2135_17260</name>
</gene>
<dbReference type="AlphaFoldDB" id="A0A1Z4JEK5"/>
<evidence type="ECO:0000313" key="2">
    <source>
        <dbReference type="Proteomes" id="UP000217895"/>
    </source>
</evidence>
<dbReference type="SUPFAM" id="SSF53474">
    <property type="entry name" value="alpha/beta-Hydrolases"/>
    <property type="match status" value="1"/>
</dbReference>